<dbReference type="STRING" id="237682.SAMN05421676_11145"/>
<evidence type="ECO:0000313" key="4">
    <source>
        <dbReference type="Proteomes" id="UP000199095"/>
    </source>
</evidence>
<keyword evidence="1" id="KW-0812">Transmembrane</keyword>
<evidence type="ECO:0000256" key="1">
    <source>
        <dbReference type="SAM" id="Phobius"/>
    </source>
</evidence>
<name>A0A1I0I8I3_9BACI</name>
<proteinExistence type="predicted"/>
<evidence type="ECO:0000259" key="2">
    <source>
        <dbReference type="Pfam" id="PF13240"/>
    </source>
</evidence>
<organism evidence="3 4">
    <name type="scientific">Salinibacillus kushneri</name>
    <dbReference type="NCBI Taxonomy" id="237682"/>
    <lineage>
        <taxon>Bacteria</taxon>
        <taxon>Bacillati</taxon>
        <taxon>Bacillota</taxon>
        <taxon>Bacilli</taxon>
        <taxon>Bacillales</taxon>
        <taxon>Bacillaceae</taxon>
        <taxon>Salinibacillus</taxon>
    </lineage>
</organism>
<sequence>MAHCPFCGTEVKQEEEYCINCGKPLPNDLNERMSKNQGFNKWWFVPISGLFLAIIVFIGFYFFLSYQENQAVEAYEKAEKIAVEGNFQQAKNLFKEAKEHKSYFPAAVQNAQFMDIALSIQNQIQSANKLMDEKAYQQGLKITKQAEEDLQNYNGEVVDKLLEQLVKTRNEIKTAELKNKLSQDPAIDDLKLLLWQAESIQTDEAKSMAKEIRTRLVDFTYSTANESLKLKQFSDAMAIIEDGLRYAPENEKLQSLKTTIEKEKVAFETEQQKRIEQAISAAEQEHELNKNDAIEMVSIKSKKDEFGDLVVTGTLKSVATVPIYSVSVSYNLLNGDGEVVESNEVYVYPDTLYPDEEGHFEFTHYEVKEELKAEVDQVKWFLDSP</sequence>
<dbReference type="RefSeq" id="WP_093136866.1">
    <property type="nucleotide sequence ID" value="NZ_FOHJ01000011.1"/>
</dbReference>
<keyword evidence="1" id="KW-0472">Membrane</keyword>
<dbReference type="NCBIfam" id="NF038353">
    <property type="entry name" value="FxLYD_dom"/>
    <property type="match status" value="1"/>
</dbReference>
<protein>
    <recommendedName>
        <fullName evidence="2">Zinc-ribbon domain-containing protein</fullName>
    </recommendedName>
</protein>
<keyword evidence="4" id="KW-1185">Reference proteome</keyword>
<feature type="transmembrane region" description="Helical" evidence="1">
    <location>
        <begin position="42"/>
        <end position="64"/>
    </location>
</feature>
<reference evidence="4" key="1">
    <citation type="submission" date="2016-10" db="EMBL/GenBank/DDBJ databases">
        <authorList>
            <person name="Varghese N."/>
            <person name="Submissions S."/>
        </authorList>
    </citation>
    <scope>NUCLEOTIDE SEQUENCE [LARGE SCALE GENOMIC DNA]</scope>
    <source>
        <strain evidence="4">CGMCC 1.3566</strain>
    </source>
</reference>
<dbReference type="EMBL" id="FOHJ01000011">
    <property type="protein sequence ID" value="SET92959.1"/>
    <property type="molecule type" value="Genomic_DNA"/>
</dbReference>
<feature type="domain" description="Zinc-ribbon" evidence="2">
    <location>
        <begin position="3"/>
        <end position="25"/>
    </location>
</feature>
<dbReference type="AlphaFoldDB" id="A0A1I0I8I3"/>
<dbReference type="SUPFAM" id="SSF48452">
    <property type="entry name" value="TPR-like"/>
    <property type="match status" value="1"/>
</dbReference>
<dbReference type="Proteomes" id="UP000199095">
    <property type="component" value="Unassembled WGS sequence"/>
</dbReference>
<dbReference type="InterPro" id="IPR047676">
    <property type="entry name" value="FxLYD_dom"/>
</dbReference>
<dbReference type="InterPro" id="IPR011990">
    <property type="entry name" value="TPR-like_helical_dom_sf"/>
</dbReference>
<dbReference type="Pfam" id="PF13240">
    <property type="entry name" value="Zn_Ribbon_1"/>
    <property type="match status" value="1"/>
</dbReference>
<dbReference type="OrthoDB" id="1822804at2"/>
<keyword evidence="1" id="KW-1133">Transmembrane helix</keyword>
<dbReference type="InterPro" id="IPR026870">
    <property type="entry name" value="Zinc_ribbon_dom"/>
</dbReference>
<evidence type="ECO:0000313" key="3">
    <source>
        <dbReference type="EMBL" id="SET92959.1"/>
    </source>
</evidence>
<accession>A0A1I0I8I3</accession>
<gene>
    <name evidence="3" type="ORF">SAMN05421676_11145</name>
</gene>